<feature type="transmembrane region" description="Helical" evidence="10">
    <location>
        <begin position="189"/>
        <end position="209"/>
    </location>
</feature>
<feature type="transmembrane region" description="Helical" evidence="10">
    <location>
        <begin position="267"/>
        <end position="285"/>
    </location>
</feature>
<evidence type="ECO:0000256" key="7">
    <source>
        <dbReference type="ARBA" id="ARBA00022989"/>
    </source>
</evidence>
<dbReference type="SUPFAM" id="SSF103473">
    <property type="entry name" value="MFS general substrate transporter"/>
    <property type="match status" value="1"/>
</dbReference>
<evidence type="ECO:0000256" key="3">
    <source>
        <dbReference type="ARBA" id="ARBA00022448"/>
    </source>
</evidence>
<evidence type="ECO:0000256" key="9">
    <source>
        <dbReference type="ARBA" id="ARBA00078114"/>
    </source>
</evidence>
<dbReference type="PANTHER" id="PTHR11654">
    <property type="entry name" value="OLIGOPEPTIDE TRANSPORTER-RELATED"/>
    <property type="match status" value="1"/>
</dbReference>
<name>A0AAJ6VM95_9HYME</name>
<feature type="transmembrane region" description="Helical" evidence="10">
    <location>
        <begin position="158"/>
        <end position="177"/>
    </location>
</feature>
<feature type="transmembrane region" description="Helical" evidence="10">
    <location>
        <begin position="609"/>
        <end position="629"/>
    </location>
</feature>
<evidence type="ECO:0000256" key="10">
    <source>
        <dbReference type="SAM" id="Phobius"/>
    </source>
</evidence>
<feature type="transmembrane region" description="Helical" evidence="10">
    <location>
        <begin position="641"/>
        <end position="662"/>
    </location>
</feature>
<dbReference type="GO" id="GO:0006857">
    <property type="term" value="P:oligopeptide transport"/>
    <property type="evidence" value="ECO:0007669"/>
    <property type="project" value="InterPro"/>
</dbReference>
<dbReference type="GO" id="GO:0015031">
    <property type="term" value="P:protein transport"/>
    <property type="evidence" value="ECO:0007669"/>
    <property type="project" value="UniProtKB-KW"/>
</dbReference>
<keyword evidence="11" id="KW-1185">Reference proteome</keyword>
<dbReference type="RefSeq" id="XP_011495342.1">
    <property type="nucleotide sequence ID" value="XM_011497040.1"/>
</dbReference>
<keyword evidence="8 10" id="KW-0472">Membrane</keyword>
<gene>
    <name evidence="12" type="primary">LOC105360203</name>
</gene>
<dbReference type="InterPro" id="IPR018456">
    <property type="entry name" value="PTR2_symporter_CS"/>
</dbReference>
<dbReference type="InterPro" id="IPR000109">
    <property type="entry name" value="POT_fam"/>
</dbReference>
<dbReference type="InterPro" id="IPR036259">
    <property type="entry name" value="MFS_trans_sf"/>
</dbReference>
<feature type="transmembrane region" description="Helical" evidence="10">
    <location>
        <begin position="221"/>
        <end position="237"/>
    </location>
</feature>
<evidence type="ECO:0000256" key="2">
    <source>
        <dbReference type="ARBA" id="ARBA00005982"/>
    </source>
</evidence>
<feature type="transmembrane region" description="Helical" evidence="10">
    <location>
        <begin position="348"/>
        <end position="366"/>
    </location>
</feature>
<comment type="similarity">
    <text evidence="2">Belongs to the major facilitator superfamily. Proton-dependent oligopeptide transporter (POT/PTR) (TC 2.A.17) family.</text>
</comment>
<dbReference type="AlphaFoldDB" id="A0AAJ6VM95"/>
<evidence type="ECO:0000256" key="8">
    <source>
        <dbReference type="ARBA" id="ARBA00023136"/>
    </source>
</evidence>
<evidence type="ECO:0000313" key="11">
    <source>
        <dbReference type="Proteomes" id="UP000695007"/>
    </source>
</evidence>
<dbReference type="CDD" id="cd17347">
    <property type="entry name" value="MFS_SLC15A1_2_like"/>
    <property type="match status" value="1"/>
</dbReference>
<dbReference type="PROSITE" id="PS01022">
    <property type="entry name" value="PTR2_1"/>
    <property type="match status" value="1"/>
</dbReference>
<organism evidence="11 12">
    <name type="scientific">Ceratosolen solmsi marchali</name>
    <dbReference type="NCBI Taxonomy" id="326594"/>
    <lineage>
        <taxon>Eukaryota</taxon>
        <taxon>Metazoa</taxon>
        <taxon>Ecdysozoa</taxon>
        <taxon>Arthropoda</taxon>
        <taxon>Hexapoda</taxon>
        <taxon>Insecta</taxon>
        <taxon>Pterygota</taxon>
        <taxon>Neoptera</taxon>
        <taxon>Endopterygota</taxon>
        <taxon>Hymenoptera</taxon>
        <taxon>Apocrita</taxon>
        <taxon>Proctotrupomorpha</taxon>
        <taxon>Chalcidoidea</taxon>
        <taxon>Agaonidae</taxon>
        <taxon>Agaoninae</taxon>
        <taxon>Ceratosolen</taxon>
    </lineage>
</organism>
<keyword evidence="4 10" id="KW-0812">Transmembrane</keyword>
<feature type="transmembrane region" description="Helical" evidence="10">
    <location>
        <begin position="573"/>
        <end position="597"/>
    </location>
</feature>
<keyword evidence="7 10" id="KW-1133">Transmembrane helix</keyword>
<evidence type="ECO:0000256" key="6">
    <source>
        <dbReference type="ARBA" id="ARBA00022927"/>
    </source>
</evidence>
<feature type="transmembrane region" description="Helical" evidence="10">
    <location>
        <begin position="87"/>
        <end position="106"/>
    </location>
</feature>
<evidence type="ECO:0000313" key="12">
    <source>
        <dbReference type="RefSeq" id="XP_011495342.1"/>
    </source>
</evidence>
<evidence type="ECO:0000256" key="1">
    <source>
        <dbReference type="ARBA" id="ARBA00004141"/>
    </source>
</evidence>
<reference evidence="12" key="1">
    <citation type="submission" date="2025-08" db="UniProtKB">
        <authorList>
            <consortium name="RefSeq"/>
        </authorList>
    </citation>
    <scope>IDENTIFICATION</scope>
</reference>
<dbReference type="FunFam" id="1.20.1250.20:FF:000049">
    <property type="entry name" value="Solute carrier family 15 member 2"/>
    <property type="match status" value="1"/>
</dbReference>
<accession>A0AAJ6VM95</accession>
<evidence type="ECO:0000256" key="4">
    <source>
        <dbReference type="ARBA" id="ARBA00022692"/>
    </source>
</evidence>
<protein>
    <recommendedName>
        <fullName evidence="9">Oligopeptide transporter 1</fullName>
    </recommendedName>
</protein>
<dbReference type="Gene3D" id="1.20.1250.20">
    <property type="entry name" value="MFS general substrate transporter like domains"/>
    <property type="match status" value="2"/>
</dbReference>
<keyword evidence="5" id="KW-0571">Peptide transport</keyword>
<dbReference type="GeneID" id="105360203"/>
<comment type="subcellular location">
    <subcellularLocation>
        <location evidence="1">Membrane</location>
        <topology evidence="1">Multi-pass membrane protein</topology>
    </subcellularLocation>
</comment>
<dbReference type="GO" id="GO:0016020">
    <property type="term" value="C:membrane"/>
    <property type="evidence" value="ECO:0007669"/>
    <property type="project" value="UniProtKB-SubCell"/>
</dbReference>
<dbReference type="FunFam" id="1.20.1250.20:FF:000379">
    <property type="entry name" value="Uncharacterized protein, isoform A"/>
    <property type="match status" value="1"/>
</dbReference>
<sequence>MPRWPYFLKILKMGYPKSIFFIISNEFCERFSFYGMRTALSLYLVDVLMYNEDTATVMYHTFSMLAYFFPLLGAMIADSWLGKYRTILYLSCVYALGQLLLSVSSVQTLSLPVRELSILSLILIALGTGGIKPCVTAFGGDQFKLPEQEVYLSTFFSLFYFAINSGSLLSTFITPILRKDVTCFGENTCYSLAFFIPAVLMIISVAIFFSGKRLYRIKEPEGNVIFTVTSCICYAIFRKIKSKEKRDNWLDHSDNRYSKQTIEDIKSVLKVLKLFIPLPIFWALFDQQGSRWTFQATRMNGEIFGYLVKPDQFQVVNPLFIIIFIPVFQICVYPVIEKFLYINTPLRKITVGGLLASLSFAISGIVEYNLEPTYVVQPSTGLAQIRIFNTLNCNASITIDEHKFFLESLGMYENLSIPVNGVESLEFRAEYGDCQISSKKIFTGTLIVKEKTAQSWSITRSGLGPVLHDSIEKSKTGDPLVRALIDINSNTVNYRTLKLIGGNDEYLFEIKKKTNFTKFIEMNHHKYEIFMDDFKVDEMSFHVGGVYTIVGEVVDKSTVLRKVTIVEPNSIHMFWLLPQYIVITMGEIMFSITGLEFAFTQAPASMKSLLQASFLLTVAFGNLIVVIIAEAHFFQRQVLEFFLFALLMLGDMLVFAIMAKFYKYIDISNAKEEINMQHN</sequence>
<keyword evidence="3" id="KW-0813">Transport</keyword>
<proteinExistence type="inferred from homology"/>
<keyword evidence="6" id="KW-0653">Protein transport</keyword>
<feature type="transmembrane region" description="Helical" evidence="10">
    <location>
        <begin position="315"/>
        <end position="336"/>
    </location>
</feature>
<dbReference type="Proteomes" id="UP000695007">
    <property type="component" value="Unplaced"/>
</dbReference>
<evidence type="ECO:0000256" key="5">
    <source>
        <dbReference type="ARBA" id="ARBA00022856"/>
    </source>
</evidence>
<feature type="transmembrane region" description="Helical" evidence="10">
    <location>
        <begin position="118"/>
        <end position="138"/>
    </location>
</feature>
<feature type="transmembrane region" description="Helical" evidence="10">
    <location>
        <begin position="62"/>
        <end position="81"/>
    </location>
</feature>
<dbReference type="GO" id="GO:0022857">
    <property type="term" value="F:transmembrane transporter activity"/>
    <property type="evidence" value="ECO:0007669"/>
    <property type="project" value="InterPro"/>
</dbReference>
<dbReference type="Pfam" id="PF00854">
    <property type="entry name" value="PTR2"/>
    <property type="match status" value="2"/>
</dbReference>